<proteinExistence type="predicted"/>
<sequence>MWNSKNSPEKFHYYDTRQTDRKIVVPLVHRTPSNAHGSLYHLEVVFRHVGYPDSGVGELDLKANHTVAGYTTQTKRSPELKTKMIPAVASKSDLQVQQEGFMFISE</sequence>
<dbReference type="Proteomes" id="UP000245207">
    <property type="component" value="Unassembled WGS sequence"/>
</dbReference>
<gene>
    <name evidence="1" type="ORF">CTI12_AA532140</name>
</gene>
<keyword evidence="2" id="KW-1185">Reference proteome</keyword>
<dbReference type="AlphaFoldDB" id="A0A2U1L4C2"/>
<accession>A0A2U1L4C2</accession>
<name>A0A2U1L4C2_ARTAN</name>
<comment type="caution">
    <text evidence="1">The sequence shown here is derived from an EMBL/GenBank/DDBJ whole genome shotgun (WGS) entry which is preliminary data.</text>
</comment>
<evidence type="ECO:0000313" key="1">
    <source>
        <dbReference type="EMBL" id="PWA43819.1"/>
    </source>
</evidence>
<protein>
    <submittedName>
        <fullName evidence="1">Uncharacterized protein</fullName>
    </submittedName>
</protein>
<dbReference type="EMBL" id="PKPP01011623">
    <property type="protein sequence ID" value="PWA43819.1"/>
    <property type="molecule type" value="Genomic_DNA"/>
</dbReference>
<organism evidence="1 2">
    <name type="scientific">Artemisia annua</name>
    <name type="common">Sweet wormwood</name>
    <dbReference type="NCBI Taxonomy" id="35608"/>
    <lineage>
        <taxon>Eukaryota</taxon>
        <taxon>Viridiplantae</taxon>
        <taxon>Streptophyta</taxon>
        <taxon>Embryophyta</taxon>
        <taxon>Tracheophyta</taxon>
        <taxon>Spermatophyta</taxon>
        <taxon>Magnoliopsida</taxon>
        <taxon>eudicotyledons</taxon>
        <taxon>Gunneridae</taxon>
        <taxon>Pentapetalae</taxon>
        <taxon>asterids</taxon>
        <taxon>campanulids</taxon>
        <taxon>Asterales</taxon>
        <taxon>Asteraceae</taxon>
        <taxon>Asteroideae</taxon>
        <taxon>Anthemideae</taxon>
        <taxon>Artemisiinae</taxon>
        <taxon>Artemisia</taxon>
    </lineage>
</organism>
<evidence type="ECO:0000313" key="2">
    <source>
        <dbReference type="Proteomes" id="UP000245207"/>
    </source>
</evidence>
<reference evidence="1 2" key="1">
    <citation type="journal article" date="2018" name="Mol. Plant">
        <title>The genome of Artemisia annua provides insight into the evolution of Asteraceae family and artemisinin biosynthesis.</title>
        <authorList>
            <person name="Shen Q."/>
            <person name="Zhang L."/>
            <person name="Liao Z."/>
            <person name="Wang S."/>
            <person name="Yan T."/>
            <person name="Shi P."/>
            <person name="Liu M."/>
            <person name="Fu X."/>
            <person name="Pan Q."/>
            <person name="Wang Y."/>
            <person name="Lv Z."/>
            <person name="Lu X."/>
            <person name="Zhang F."/>
            <person name="Jiang W."/>
            <person name="Ma Y."/>
            <person name="Chen M."/>
            <person name="Hao X."/>
            <person name="Li L."/>
            <person name="Tang Y."/>
            <person name="Lv G."/>
            <person name="Zhou Y."/>
            <person name="Sun X."/>
            <person name="Brodelius P.E."/>
            <person name="Rose J.K.C."/>
            <person name="Tang K."/>
        </authorList>
    </citation>
    <scope>NUCLEOTIDE SEQUENCE [LARGE SCALE GENOMIC DNA]</scope>
    <source>
        <strain evidence="2">cv. Huhao1</strain>
        <tissue evidence="1">Leaf</tissue>
    </source>
</reference>